<dbReference type="Pfam" id="PF12760">
    <property type="entry name" value="Zn_ribbon_IS1595"/>
    <property type="match status" value="1"/>
</dbReference>
<protein>
    <submittedName>
        <fullName evidence="3">IS1595 family transposase</fullName>
    </submittedName>
</protein>
<reference evidence="3 4" key="1">
    <citation type="submission" date="2018-07" db="EMBL/GenBank/DDBJ databases">
        <title>Venubactetium sediminum gen. nov., sp. nov., isolated from a marine solar saltern.</title>
        <authorList>
            <person name="Wang S."/>
        </authorList>
    </citation>
    <scope>NUCLEOTIDE SEQUENCE [LARGE SCALE GENOMIC DNA]</scope>
    <source>
        <strain evidence="3 4">WD2A32</strain>
    </source>
</reference>
<evidence type="ECO:0000313" key="3">
    <source>
        <dbReference type="EMBL" id="RDD60940.1"/>
    </source>
</evidence>
<evidence type="ECO:0000259" key="2">
    <source>
        <dbReference type="SMART" id="SM01126"/>
    </source>
</evidence>
<feature type="region of interest" description="Disordered" evidence="1">
    <location>
        <begin position="167"/>
        <end position="188"/>
    </location>
</feature>
<dbReference type="RefSeq" id="WP_114583079.1">
    <property type="nucleotide sequence ID" value="NZ_QPMH01000017.1"/>
</dbReference>
<dbReference type="AlphaFoldDB" id="A0A369T6J4"/>
<organism evidence="3 4">
    <name type="scientific">Ferruginivarius sediminum</name>
    <dbReference type="NCBI Taxonomy" id="2661937"/>
    <lineage>
        <taxon>Bacteria</taxon>
        <taxon>Pseudomonadati</taxon>
        <taxon>Pseudomonadota</taxon>
        <taxon>Alphaproteobacteria</taxon>
        <taxon>Rhodospirillales</taxon>
        <taxon>Rhodospirillaceae</taxon>
        <taxon>Ferruginivarius</taxon>
    </lineage>
</organism>
<evidence type="ECO:0000256" key="1">
    <source>
        <dbReference type="SAM" id="MobiDB-lite"/>
    </source>
</evidence>
<dbReference type="SMART" id="SM01126">
    <property type="entry name" value="DDE_Tnp_IS1595"/>
    <property type="match status" value="1"/>
</dbReference>
<keyword evidence="4" id="KW-1185">Reference proteome</keyword>
<evidence type="ECO:0000313" key="4">
    <source>
        <dbReference type="Proteomes" id="UP000253941"/>
    </source>
</evidence>
<dbReference type="NCBIfam" id="NF033547">
    <property type="entry name" value="transpos_IS1595"/>
    <property type="match status" value="1"/>
</dbReference>
<gene>
    <name evidence="3" type="ORF">DRB17_15230</name>
</gene>
<dbReference type="EMBL" id="QPMH01000017">
    <property type="protein sequence ID" value="RDD60940.1"/>
    <property type="molecule type" value="Genomic_DNA"/>
</dbReference>
<dbReference type="InterPro" id="IPR024442">
    <property type="entry name" value="Transposase_Zn_ribbon"/>
</dbReference>
<proteinExistence type="predicted"/>
<accession>A0A369T6J4</accession>
<dbReference type="Pfam" id="PF12762">
    <property type="entry name" value="DDE_Tnp_IS1595"/>
    <property type="match status" value="1"/>
</dbReference>
<sequence length="335" mass="37434">MARWSKARMPKHWLTALEKRVRTAWDMMEAFSDEAECRRILEAMVWARGHFCPFCGSLSSAPIAGRDVGKKARPGLCQCAEPEYRGRFTVTTRTPLHSTKLKLSALLRAIWRSPQTDKGMSSPPLAELAGVTRTTAWWMSQMIRLLMAPGEDLLEGHIEADEVMVGGKRRKDPSDAVARRNKQGHTTKRPVPVTIQRPQTLELRASPGRAVARPLMGVSAAALQQVISTVVAATATLMTDQHGGFAVVGRSYADHQSVNHGQLECVRGDVHVNSAEGFNDRVRRTVPGVFHHISQQYSERYLDEVAVRWNQRICTGMATRKSRSGKVRARARYDR</sequence>
<name>A0A369T6J4_9PROT</name>
<comment type="caution">
    <text evidence="3">The sequence shown here is derived from an EMBL/GenBank/DDBJ whole genome shotgun (WGS) entry which is preliminary data.</text>
</comment>
<feature type="compositionally biased region" description="Basic residues" evidence="1">
    <location>
        <begin position="179"/>
        <end position="188"/>
    </location>
</feature>
<dbReference type="Proteomes" id="UP000253941">
    <property type="component" value="Unassembled WGS sequence"/>
</dbReference>
<feature type="domain" description="ISXO2-like transposase" evidence="2">
    <location>
        <begin position="153"/>
        <end position="310"/>
    </location>
</feature>
<dbReference type="InterPro" id="IPR024445">
    <property type="entry name" value="Tnp_ISXO2-like"/>
</dbReference>